<dbReference type="SMART" id="SM00849">
    <property type="entry name" value="Lactamase_B"/>
    <property type="match status" value="1"/>
</dbReference>
<dbReference type="RefSeq" id="WP_036315110.1">
    <property type="nucleotide sequence ID" value="NZ_JRQD01000005.1"/>
</dbReference>
<gene>
    <name evidence="2" type="ORF">LP43_2182</name>
</gene>
<evidence type="ECO:0000313" key="3">
    <source>
        <dbReference type="Proteomes" id="UP000029999"/>
    </source>
</evidence>
<comment type="caution">
    <text evidence="2">The sequence shown here is derived from an EMBL/GenBank/DDBJ whole genome shotgun (WGS) entry which is preliminary data.</text>
</comment>
<keyword evidence="2" id="KW-0378">Hydrolase</keyword>
<evidence type="ECO:0000313" key="2">
    <source>
        <dbReference type="EMBL" id="KGM06308.1"/>
    </source>
</evidence>
<organism evidence="2 3">
    <name type="scientific">Methylophaga thiooxydans</name>
    <dbReference type="NCBI Taxonomy" id="392484"/>
    <lineage>
        <taxon>Bacteria</taxon>
        <taxon>Pseudomonadati</taxon>
        <taxon>Pseudomonadota</taxon>
        <taxon>Gammaproteobacteria</taxon>
        <taxon>Thiotrichales</taxon>
        <taxon>Piscirickettsiaceae</taxon>
        <taxon>Methylophaga</taxon>
    </lineage>
</organism>
<dbReference type="GO" id="GO:0016787">
    <property type="term" value="F:hydrolase activity"/>
    <property type="evidence" value="ECO:0007669"/>
    <property type="project" value="UniProtKB-KW"/>
</dbReference>
<protein>
    <submittedName>
        <fullName evidence="2">Metal-dependent hydrolase</fullName>
    </submittedName>
</protein>
<dbReference type="Proteomes" id="UP000029999">
    <property type="component" value="Unassembled WGS sequence"/>
</dbReference>
<proteinExistence type="predicted"/>
<dbReference type="EMBL" id="JRQD01000005">
    <property type="protein sequence ID" value="KGM06308.1"/>
    <property type="molecule type" value="Genomic_DNA"/>
</dbReference>
<reference evidence="2 3" key="1">
    <citation type="submission" date="2014-09" db="EMBL/GenBank/DDBJ databases">
        <authorList>
            <person name="Grob C."/>
            <person name="Taubert M."/>
            <person name="Howat A.M."/>
            <person name="Burns O.J."/>
            <person name="Dixon J.L."/>
            <person name="Chen Y."/>
            <person name="Murrell J.C."/>
        </authorList>
    </citation>
    <scope>NUCLEOTIDE SEQUENCE [LARGE SCALE GENOMIC DNA]</scope>
    <source>
        <strain evidence="2">L4</strain>
    </source>
</reference>
<dbReference type="InterPro" id="IPR036866">
    <property type="entry name" value="RibonucZ/Hydroxyglut_hydro"/>
</dbReference>
<evidence type="ECO:0000259" key="1">
    <source>
        <dbReference type="SMART" id="SM00849"/>
    </source>
</evidence>
<dbReference type="PANTHER" id="PTHR47619:SF1">
    <property type="entry name" value="EXODEOXYRIBONUCLEASE WALJ"/>
    <property type="match status" value="1"/>
</dbReference>
<accession>A0A0A0BCM3</accession>
<dbReference type="STRING" id="392484.LP43_2182"/>
<dbReference type="InterPro" id="IPR001279">
    <property type="entry name" value="Metallo-B-lactamas"/>
</dbReference>
<sequence length="255" mass="27928">MRFASLGSGSRGNATLITSGKTTLMIDCGFSAREAVKRLQLLNIDPASLSAILITHEHADHMAGVRVMARKFNLPVYTTPGTAGCLPEDVAPYIHAFNCHEKFVIDDIEVEPFPVPHDAREPSQFVFSDGALRVGLLTDVGSITPLIENTLSACDALLLEANHDLTMLEQGEYPEHLKRRVGGRLGHLNNVQSASLLEKIDTSRLQHIMAMHISEKNNCPSIAVPLLAEALGCEHDWIGVADQEAGFDWREVNNR</sequence>
<dbReference type="InterPro" id="IPR052533">
    <property type="entry name" value="WalJ/YycJ-like"/>
</dbReference>
<dbReference type="Gene3D" id="3.60.15.10">
    <property type="entry name" value="Ribonuclease Z/Hydroxyacylglutathione hydrolase-like"/>
    <property type="match status" value="1"/>
</dbReference>
<dbReference type="SUPFAM" id="SSF56281">
    <property type="entry name" value="Metallo-hydrolase/oxidoreductase"/>
    <property type="match status" value="1"/>
</dbReference>
<feature type="domain" description="Metallo-beta-lactamase" evidence="1">
    <location>
        <begin position="11"/>
        <end position="187"/>
    </location>
</feature>
<dbReference type="PANTHER" id="PTHR47619">
    <property type="entry name" value="METALLO-HYDROLASE YYCJ-RELATED"/>
    <property type="match status" value="1"/>
</dbReference>
<dbReference type="AlphaFoldDB" id="A0A0A0BCM3"/>
<name>A0A0A0BCM3_9GAMM</name>
<dbReference type="Pfam" id="PF12706">
    <property type="entry name" value="Lactamase_B_2"/>
    <property type="match status" value="1"/>
</dbReference>